<evidence type="ECO:0000256" key="9">
    <source>
        <dbReference type="SAM" id="SignalP"/>
    </source>
</evidence>
<evidence type="ECO:0000256" key="5">
    <source>
        <dbReference type="ARBA" id="ARBA00022801"/>
    </source>
</evidence>
<dbReference type="Gene3D" id="2.60.40.10">
    <property type="entry name" value="Immunoglobulins"/>
    <property type="match status" value="1"/>
</dbReference>
<dbReference type="InterPro" id="IPR026444">
    <property type="entry name" value="Secre_tail"/>
</dbReference>
<dbReference type="PANTHER" id="PTHR47466">
    <property type="match status" value="1"/>
</dbReference>
<dbReference type="EMBL" id="JAAVTK010000004">
    <property type="protein sequence ID" value="NKI89224.1"/>
    <property type="molecule type" value="Genomic_DNA"/>
</dbReference>
<comment type="caution">
    <text evidence="11">The sequence shown here is derived from an EMBL/GenBank/DDBJ whole genome shotgun (WGS) entry which is preliminary data.</text>
</comment>
<dbReference type="Pfam" id="PF05572">
    <property type="entry name" value="Peptidase_M43"/>
    <property type="match status" value="1"/>
</dbReference>
<keyword evidence="7" id="KW-0482">Metalloprotease</keyword>
<dbReference type="InterPro" id="IPR000601">
    <property type="entry name" value="PKD_dom"/>
</dbReference>
<feature type="signal peptide" evidence="9">
    <location>
        <begin position="1"/>
        <end position="27"/>
    </location>
</feature>
<evidence type="ECO:0000256" key="1">
    <source>
        <dbReference type="ARBA" id="ARBA00008721"/>
    </source>
</evidence>
<dbReference type="InterPro" id="IPR013783">
    <property type="entry name" value="Ig-like_fold"/>
</dbReference>
<feature type="chain" id="PRO_5046089654" evidence="9">
    <location>
        <begin position="28"/>
        <end position="738"/>
    </location>
</feature>
<keyword evidence="2" id="KW-0645">Protease</keyword>
<dbReference type="RefSeq" id="WP_168672864.1">
    <property type="nucleotide sequence ID" value="NZ_JAAVTK010000004.1"/>
</dbReference>
<evidence type="ECO:0000256" key="6">
    <source>
        <dbReference type="ARBA" id="ARBA00022833"/>
    </source>
</evidence>
<dbReference type="Gene3D" id="3.40.390.10">
    <property type="entry name" value="Collagenase (Catalytic Domain)"/>
    <property type="match status" value="1"/>
</dbReference>
<proteinExistence type="inferred from homology"/>
<dbReference type="InterPro" id="IPR024079">
    <property type="entry name" value="MetalloPept_cat_dom_sf"/>
</dbReference>
<dbReference type="NCBIfam" id="TIGR04183">
    <property type="entry name" value="Por_Secre_tail"/>
    <property type="match status" value="1"/>
</dbReference>
<dbReference type="PROSITE" id="PS50093">
    <property type="entry name" value="PKD"/>
    <property type="match status" value="1"/>
</dbReference>
<keyword evidence="12" id="KW-1185">Reference proteome</keyword>
<gene>
    <name evidence="11" type="ORF">HBN54_001819</name>
</gene>
<dbReference type="InterPro" id="IPR022409">
    <property type="entry name" value="PKD/Chitinase_dom"/>
</dbReference>
<comment type="similarity">
    <text evidence="1">Belongs to the peptidase M43B family.</text>
</comment>
<keyword evidence="4 9" id="KW-0732">Signal</keyword>
<evidence type="ECO:0000256" key="7">
    <source>
        <dbReference type="ARBA" id="ARBA00023049"/>
    </source>
</evidence>
<dbReference type="CDD" id="cd00146">
    <property type="entry name" value="PKD"/>
    <property type="match status" value="1"/>
</dbReference>
<dbReference type="Gene3D" id="2.60.120.260">
    <property type="entry name" value="Galactose-binding domain-like"/>
    <property type="match status" value="1"/>
</dbReference>
<keyword evidence="5" id="KW-0378">Hydrolase</keyword>
<keyword evidence="6" id="KW-0862">Zinc</keyword>
<reference evidence="11 12" key="1">
    <citation type="submission" date="2020-03" db="EMBL/GenBank/DDBJ databases">
        <title>Genomic Encyclopedia of Type Strains, Phase IV (KMG-V): Genome sequencing to study the core and pangenomes of soil and plant-associated prokaryotes.</title>
        <authorList>
            <person name="Whitman W."/>
        </authorList>
    </citation>
    <scope>NUCLEOTIDE SEQUENCE [LARGE SCALE GENOMIC DNA]</scope>
    <source>
        <strain evidence="11 12">1B</strain>
    </source>
</reference>
<dbReference type="PANTHER" id="PTHR47466:SF1">
    <property type="entry name" value="METALLOPROTEASE MEP1 (AFU_ORTHOLOGUE AFUA_1G07730)-RELATED"/>
    <property type="match status" value="1"/>
</dbReference>
<dbReference type="SMART" id="SM00089">
    <property type="entry name" value="PKD"/>
    <property type="match status" value="1"/>
</dbReference>
<keyword evidence="3" id="KW-0479">Metal-binding</keyword>
<feature type="domain" description="PKD" evidence="10">
    <location>
        <begin position="362"/>
        <end position="445"/>
    </location>
</feature>
<dbReference type="InterPro" id="IPR035986">
    <property type="entry name" value="PKD_dom_sf"/>
</dbReference>
<evidence type="ECO:0000256" key="3">
    <source>
        <dbReference type="ARBA" id="ARBA00022723"/>
    </source>
</evidence>
<evidence type="ECO:0000259" key="10">
    <source>
        <dbReference type="PROSITE" id="PS50093"/>
    </source>
</evidence>
<evidence type="ECO:0000256" key="2">
    <source>
        <dbReference type="ARBA" id="ARBA00022670"/>
    </source>
</evidence>
<dbReference type="SUPFAM" id="SSF49299">
    <property type="entry name" value="PKD domain"/>
    <property type="match status" value="1"/>
</dbReference>
<organism evidence="11 12">
    <name type="scientific">Hymenobacter artigasi</name>
    <dbReference type="NCBI Taxonomy" id="2719616"/>
    <lineage>
        <taxon>Bacteria</taxon>
        <taxon>Pseudomonadati</taxon>
        <taxon>Bacteroidota</taxon>
        <taxon>Cytophagia</taxon>
        <taxon>Cytophagales</taxon>
        <taxon>Hymenobacteraceae</taxon>
        <taxon>Hymenobacter</taxon>
    </lineage>
</organism>
<dbReference type="Proteomes" id="UP000717634">
    <property type="component" value="Unassembled WGS sequence"/>
</dbReference>
<keyword evidence="8" id="KW-1015">Disulfide bond</keyword>
<evidence type="ECO:0000256" key="4">
    <source>
        <dbReference type="ARBA" id="ARBA00022729"/>
    </source>
</evidence>
<evidence type="ECO:0000256" key="8">
    <source>
        <dbReference type="ARBA" id="ARBA00023157"/>
    </source>
</evidence>
<sequence>MIKMLRSFRSGLLAVAFALGGGFVALAQTPEGVVRKYPEHQTGYRCAFDSAQQAAFARQPGAAAAYRAFLQDVARMPAATQARLLAAPDVTVPVVIHIIHTGGSNNISDAQVNDALRVINEDYSKTNRDTADVIPAFQALYANIGFRMKLARRDPSGNCTTGITRTYSTDTNIGDDRVKSLITWPQDKYLNIWVCTSANGAGGYAYLPCSGGAADGIVIRNAQFGSIGTSGGSNLSVRSLTHEIGHYFGLPHTWGGSNTPGLASNCSLDDGIADTPNTTGSQTSCSAAYGTGTVLTSFNPCGPLANVQNYMDYSSCSRMFTLGQRAVMRASLQLSCRQALTSAANLLATGTNDGYAAPNCAPIAAFQASATTVCDGSTVTFTDYSYNASLTAATYAWQFPGGVPATSTLRNPVVTYPTGGLYNATLAVTAGGATGTATRTGLVQVVGPGSALVGAVAESFEAAGFPANFTAPDLRNWTNSSNTASTAARWIRRAGSPGGLAVSDGAACVLVASSVLTAGTQTMLTSPNINLSGLTVADQPAVTFDRAYALRAGQANESLAVQFSNDCGQTWATQRSFFSLVLNTRDTLRTYGYTPLAASEWKSLRVDIPAGYLTGHFQVRLTLQSNGGNYFYLDHMAVGAAPLLATRLGAGSLPARVYPNPLTAESVVEFTLAVPGPVELRLTDLLGRPVGAATRATGRPSLQTLPLLPAGTARPAPGIYLVELRTTNGRSTSKIVIP</sequence>
<evidence type="ECO:0000313" key="11">
    <source>
        <dbReference type="EMBL" id="NKI89224.1"/>
    </source>
</evidence>
<protein>
    <submittedName>
        <fullName evidence="11">PKD repeat protein</fullName>
    </submittedName>
</protein>
<dbReference type="SUPFAM" id="SSF55486">
    <property type="entry name" value="Metalloproteases ('zincins'), catalytic domain"/>
    <property type="match status" value="1"/>
</dbReference>
<evidence type="ECO:0000313" key="12">
    <source>
        <dbReference type="Proteomes" id="UP000717634"/>
    </source>
</evidence>
<name>A0ABX1HG46_9BACT</name>
<dbReference type="Pfam" id="PF18911">
    <property type="entry name" value="PKD_4"/>
    <property type="match status" value="1"/>
</dbReference>
<accession>A0ABX1HG46</accession>
<dbReference type="InterPro" id="IPR008754">
    <property type="entry name" value="Peptidase_M43"/>
</dbReference>